<sequence length="91" mass="10924">KPQGFLFLKTLCLDGDKNAKNLLKQSPGPEPHTYIMKEIHLTEKVFTRQEIIDLYSPHFTILELTKKESYTRMNNKSYKRFFWLGYFQHKI</sequence>
<evidence type="ECO:0000313" key="1">
    <source>
        <dbReference type="EMBL" id="PIR76942.1"/>
    </source>
</evidence>
<dbReference type="AlphaFoldDB" id="A0A2M6NZP5"/>
<dbReference type="Proteomes" id="UP000228528">
    <property type="component" value="Unassembled WGS sequence"/>
</dbReference>
<comment type="caution">
    <text evidence="1">The sequence shown here is derived from an EMBL/GenBank/DDBJ whole genome shotgun (WGS) entry which is preliminary data.</text>
</comment>
<proteinExistence type="predicted"/>
<dbReference type="EMBL" id="PFBW01000216">
    <property type="protein sequence ID" value="PIR76942.1"/>
    <property type="molecule type" value="Genomic_DNA"/>
</dbReference>
<name>A0A2M6NZP5_9BACT</name>
<gene>
    <name evidence="1" type="ORF">COU30_05170</name>
</gene>
<feature type="non-terminal residue" evidence="1">
    <location>
        <position position="1"/>
    </location>
</feature>
<protein>
    <recommendedName>
        <fullName evidence="3">SAM-dependent methyltransferase</fullName>
    </recommendedName>
</protein>
<reference evidence="2" key="1">
    <citation type="submission" date="2017-09" db="EMBL/GenBank/DDBJ databases">
        <title>Depth-based differentiation of microbial function through sediment-hosted aquifers and enrichment of novel symbionts in the deep terrestrial subsurface.</title>
        <authorList>
            <person name="Probst A.J."/>
            <person name="Ladd B."/>
            <person name="Jarett J.K."/>
            <person name="Geller-Mcgrath D.E."/>
            <person name="Sieber C.M.K."/>
            <person name="Emerson J.B."/>
            <person name="Anantharaman K."/>
            <person name="Thomas B.C."/>
            <person name="Malmstrom R."/>
            <person name="Stieglmeier M."/>
            <person name="Klingl A."/>
            <person name="Woyke T."/>
            <person name="Ryan C.M."/>
            <person name="Banfield J.F."/>
        </authorList>
    </citation>
    <scope>NUCLEOTIDE SEQUENCE [LARGE SCALE GENOMIC DNA]</scope>
</reference>
<evidence type="ECO:0000313" key="2">
    <source>
        <dbReference type="Proteomes" id="UP000228528"/>
    </source>
</evidence>
<evidence type="ECO:0008006" key="3">
    <source>
        <dbReference type="Google" id="ProtNLM"/>
    </source>
</evidence>
<accession>A0A2M6NZP5</accession>
<organism evidence="1 2">
    <name type="scientific">Candidatus Magasanikbacteria bacterium CG10_big_fil_rev_8_21_14_0_10_38_6</name>
    <dbReference type="NCBI Taxonomy" id="1974647"/>
    <lineage>
        <taxon>Bacteria</taxon>
        <taxon>Candidatus Magasanikiibacteriota</taxon>
    </lineage>
</organism>